<keyword evidence="3" id="KW-0274">FAD</keyword>
<gene>
    <name evidence="5" type="ORF">ACFOD6_21525</name>
</gene>
<dbReference type="InterPro" id="IPR016171">
    <property type="entry name" value="Vanillyl_alc_oxidase_C-sub2"/>
</dbReference>
<keyword evidence="6" id="KW-1185">Reference proteome</keyword>
<dbReference type="PANTHER" id="PTHR43716">
    <property type="entry name" value="D-2-HYDROXYGLUTARATE DEHYDROGENASE, MITOCHONDRIAL"/>
    <property type="match status" value="1"/>
</dbReference>
<evidence type="ECO:0000313" key="6">
    <source>
        <dbReference type="Proteomes" id="UP001595445"/>
    </source>
</evidence>
<dbReference type="InterPro" id="IPR016169">
    <property type="entry name" value="FAD-bd_PCMH_sub2"/>
</dbReference>
<comment type="caution">
    <text evidence="5">The sequence shown here is derived from an EMBL/GenBank/DDBJ whole genome shotgun (WGS) entry which is preliminary data.</text>
</comment>
<dbReference type="InterPro" id="IPR016166">
    <property type="entry name" value="FAD-bd_PCMH"/>
</dbReference>
<dbReference type="InterPro" id="IPR006094">
    <property type="entry name" value="Oxid_FAD_bind_N"/>
</dbReference>
<comment type="similarity">
    <text evidence="1">Belongs to the FAD-binding oxidoreductase/transferase type 4 family.</text>
</comment>
<evidence type="ECO:0000256" key="1">
    <source>
        <dbReference type="ARBA" id="ARBA00008000"/>
    </source>
</evidence>
<evidence type="ECO:0000256" key="3">
    <source>
        <dbReference type="ARBA" id="ARBA00022827"/>
    </source>
</evidence>
<dbReference type="SUPFAM" id="SSF56176">
    <property type="entry name" value="FAD-binding/transporter-associated domain-like"/>
    <property type="match status" value="1"/>
</dbReference>
<dbReference type="Gene3D" id="3.30.70.2740">
    <property type="match status" value="1"/>
</dbReference>
<dbReference type="Gene3D" id="1.10.45.10">
    <property type="entry name" value="Vanillyl-alcohol Oxidase, Chain A, domain 4"/>
    <property type="match status" value="1"/>
</dbReference>
<reference evidence="6" key="1">
    <citation type="journal article" date="2019" name="Int. J. Syst. Evol. Microbiol.">
        <title>The Global Catalogue of Microorganisms (GCM) 10K type strain sequencing project: providing services to taxonomists for standard genome sequencing and annotation.</title>
        <authorList>
            <consortium name="The Broad Institute Genomics Platform"/>
            <consortium name="The Broad Institute Genome Sequencing Center for Infectious Disease"/>
            <person name="Wu L."/>
            <person name="Ma J."/>
        </authorList>
    </citation>
    <scope>NUCLEOTIDE SEQUENCE [LARGE SCALE GENOMIC DNA]</scope>
    <source>
        <strain evidence="6">KCTC 62102</strain>
    </source>
</reference>
<dbReference type="Gene3D" id="3.30.465.10">
    <property type="match status" value="1"/>
</dbReference>
<dbReference type="Pfam" id="PF02913">
    <property type="entry name" value="FAD-oxidase_C"/>
    <property type="match status" value="1"/>
</dbReference>
<name>A0ABV7E2B2_9RHOB</name>
<dbReference type="Gene3D" id="3.30.70.2190">
    <property type="match status" value="1"/>
</dbReference>
<evidence type="ECO:0000259" key="4">
    <source>
        <dbReference type="PROSITE" id="PS51387"/>
    </source>
</evidence>
<dbReference type="RefSeq" id="WP_197643874.1">
    <property type="nucleotide sequence ID" value="NZ_JAEACP010000010.1"/>
</dbReference>
<dbReference type="EMBL" id="JBHRSM010000054">
    <property type="protein sequence ID" value="MFC3088629.1"/>
    <property type="molecule type" value="Genomic_DNA"/>
</dbReference>
<keyword evidence="2" id="KW-0285">Flavoprotein</keyword>
<dbReference type="SUPFAM" id="SSF55103">
    <property type="entry name" value="FAD-linked oxidases, C-terminal domain"/>
    <property type="match status" value="1"/>
</dbReference>
<proteinExistence type="inferred from homology"/>
<dbReference type="PROSITE" id="PS51387">
    <property type="entry name" value="FAD_PCMH"/>
    <property type="match status" value="1"/>
</dbReference>
<dbReference type="InterPro" id="IPR016164">
    <property type="entry name" value="FAD-linked_Oxase-like_C"/>
</dbReference>
<organism evidence="5 6">
    <name type="scientific">Tabrizicola soli</name>
    <dbReference type="NCBI Taxonomy" id="2185115"/>
    <lineage>
        <taxon>Bacteria</taxon>
        <taxon>Pseudomonadati</taxon>
        <taxon>Pseudomonadota</taxon>
        <taxon>Alphaproteobacteria</taxon>
        <taxon>Rhodobacterales</taxon>
        <taxon>Paracoccaceae</taxon>
        <taxon>Tabrizicola</taxon>
    </lineage>
</organism>
<dbReference type="InterPro" id="IPR051264">
    <property type="entry name" value="FAD-oxidored/transferase_4"/>
</dbReference>
<protein>
    <submittedName>
        <fullName evidence="5">FAD-binding oxidoreductase</fullName>
    </submittedName>
</protein>
<dbReference type="PANTHER" id="PTHR43716:SF2">
    <property type="entry name" value="BLL6224 PROTEIN"/>
    <property type="match status" value="1"/>
</dbReference>
<dbReference type="InterPro" id="IPR036318">
    <property type="entry name" value="FAD-bd_PCMH-like_sf"/>
</dbReference>
<dbReference type="InterPro" id="IPR004113">
    <property type="entry name" value="FAD-bd_oxidored_4_C"/>
</dbReference>
<evidence type="ECO:0000313" key="5">
    <source>
        <dbReference type="EMBL" id="MFC3088629.1"/>
    </source>
</evidence>
<dbReference type="Proteomes" id="UP001595445">
    <property type="component" value="Unassembled WGS sequence"/>
</dbReference>
<dbReference type="Pfam" id="PF01565">
    <property type="entry name" value="FAD_binding_4"/>
    <property type="match status" value="1"/>
</dbReference>
<accession>A0ABV7E2B2</accession>
<sequence length="469" mass="48637">MDLAAGLASILGPKGWVPGADARPWSRDWLDRHGEAPLGVARPGTTDEVSRVMAACHAAGVGVVPQGGNTGLCSAAVAGRPGAVILSLSRMAGIAAPDLASGSVTVEAGVILANLHAALEGTEMVFPLHLGAEGSAQIGGLIGTNAGGSHAFRHGMMSDLVLGLEVVLPDGRVWNGMRAVQKDNAGYALRKLFCGAEGTLGVVTRAVLRLAPRPRAKATALLALPDMGAAVAFGSRLRADLGDVLTGMEFFSDLGLDLALRHVPGLAWPLGSRAGAYLLVEVASTSPLVPLDEMLSGTLEWGMAEGLVTDGALAANEAQRAAFWRLREEQPEGQRLEGVQLKHDISVPPGRIAEFVERGAGLCQRLLPGVRINPFGHLGDGNIHYNLSPPAGQADFAGLGPEIGLELARLADRMGGSFAAEHGLGRAKIALADALRRPVERGLMASLKRALDPAGGMNPGVILREDRQE</sequence>
<feature type="domain" description="FAD-binding PCMH-type" evidence="4">
    <location>
        <begin position="33"/>
        <end position="213"/>
    </location>
</feature>
<evidence type="ECO:0000256" key="2">
    <source>
        <dbReference type="ARBA" id="ARBA00022630"/>
    </source>
</evidence>